<feature type="transmembrane region" description="Helical" evidence="6">
    <location>
        <begin position="295"/>
        <end position="312"/>
    </location>
</feature>
<dbReference type="InterPro" id="IPR018385">
    <property type="entry name" value="C4_dicarb_anaerob_car-like"/>
</dbReference>
<evidence type="ECO:0000256" key="3">
    <source>
        <dbReference type="ARBA" id="ARBA00022692"/>
    </source>
</evidence>
<feature type="transmembrane region" description="Helical" evidence="6">
    <location>
        <begin position="411"/>
        <end position="430"/>
    </location>
</feature>
<evidence type="ECO:0000313" key="8">
    <source>
        <dbReference type="Proteomes" id="UP000533429"/>
    </source>
</evidence>
<organism evidence="7 8">
    <name type="scientific">Photobacterium damselae subsp. damselae</name>
    <name type="common">Listonella damsela</name>
    <dbReference type="NCBI Taxonomy" id="85581"/>
    <lineage>
        <taxon>Bacteria</taxon>
        <taxon>Pseudomonadati</taxon>
        <taxon>Pseudomonadota</taxon>
        <taxon>Gammaproteobacteria</taxon>
        <taxon>Vibrionales</taxon>
        <taxon>Vibrionaceae</taxon>
        <taxon>Photobacterium</taxon>
    </lineage>
</organism>
<dbReference type="AlphaFoldDB" id="A0A850QKB0"/>
<dbReference type="Proteomes" id="UP000533429">
    <property type="component" value="Unassembled WGS sequence"/>
</dbReference>
<name>A0A850QKB0_PHODD</name>
<dbReference type="GO" id="GO:0005886">
    <property type="term" value="C:plasma membrane"/>
    <property type="evidence" value="ECO:0007669"/>
    <property type="project" value="UniProtKB-SubCell"/>
</dbReference>
<feature type="transmembrane region" description="Helical" evidence="6">
    <location>
        <begin position="123"/>
        <end position="143"/>
    </location>
</feature>
<evidence type="ECO:0000256" key="2">
    <source>
        <dbReference type="ARBA" id="ARBA00022475"/>
    </source>
</evidence>
<protein>
    <submittedName>
        <fullName evidence="7">YfcC family protein</fullName>
    </submittedName>
</protein>
<gene>
    <name evidence="7" type="ORF">HWA77_07355</name>
</gene>
<dbReference type="PANTHER" id="PTHR43652:SF6">
    <property type="entry name" value="ARGININE REPRESSOR"/>
    <property type="match status" value="1"/>
</dbReference>
<dbReference type="Pfam" id="PF03606">
    <property type="entry name" value="DcuC"/>
    <property type="match status" value="1"/>
</dbReference>
<feature type="transmembrane region" description="Helical" evidence="6">
    <location>
        <begin position="269"/>
        <end position="289"/>
    </location>
</feature>
<feature type="transmembrane region" description="Helical" evidence="6">
    <location>
        <begin position="149"/>
        <end position="172"/>
    </location>
</feature>
<reference evidence="7 8" key="1">
    <citation type="submission" date="2020-06" db="EMBL/GenBank/DDBJ databases">
        <title>Photobacterium damselae subsp. damselae comparative genomics.</title>
        <authorList>
            <person name="Osorio C.R."/>
        </authorList>
    </citation>
    <scope>NUCLEOTIDE SEQUENCE [LARGE SCALE GENOMIC DNA]</scope>
    <source>
        <strain evidence="7 8">TW250/03</strain>
    </source>
</reference>
<feature type="transmembrane region" description="Helical" evidence="6">
    <location>
        <begin position="78"/>
        <end position="102"/>
    </location>
</feature>
<dbReference type="PANTHER" id="PTHR43652">
    <property type="entry name" value="BASIC AMINO ACID ANTIPORTER YFCC-RELATED"/>
    <property type="match status" value="1"/>
</dbReference>
<feature type="transmembrane region" description="Helical" evidence="6">
    <location>
        <begin position="450"/>
        <end position="473"/>
    </location>
</feature>
<proteinExistence type="predicted"/>
<feature type="transmembrane region" description="Helical" evidence="6">
    <location>
        <begin position="319"/>
        <end position="344"/>
    </location>
</feature>
<dbReference type="InterPro" id="IPR051679">
    <property type="entry name" value="DASS-Related_Transporters"/>
</dbReference>
<keyword evidence="4 6" id="KW-1133">Transmembrane helix</keyword>
<evidence type="ECO:0000256" key="6">
    <source>
        <dbReference type="SAM" id="Phobius"/>
    </source>
</evidence>
<evidence type="ECO:0000256" key="1">
    <source>
        <dbReference type="ARBA" id="ARBA00004651"/>
    </source>
</evidence>
<accession>A0A850QKB0</accession>
<sequence>MFKKLKLRFPNTFTILFFLIAFFAVLTYVLPAGQYHRVMNEQLGREVPIPGSYEIIASSPQGFFETLMAPISGFYSPISGAIGAVDVSLFILMVGGFLGVVTKTGAIDTGISRVMVKLKGREIYMIPILMVLFALGGTSYGMAEESLAFYALLIPIFMTAGFDPLVAVAVIFVGTGVGTLGSTINPFGTVIASNAAGIDFLAGIDLRVVILIAGLIAAILYVMRYAKKIQKDPTASLIYDMKEANEKHFLLSNNQDNEIPTLTGSQKMVLVLFALTFIIMIYGVSSLGWWMGEMATLFIFMGIVCGIVGRLGEERLISAFVAGAADLIGVALIVGLARGIVVIMEAGNITDTILHYAEGIVAGKSSFIYINTVYWIEMMLSFIVPSTTGLAVMSMPILAPLSDFANTGRDLVVTGFMCGIGTVLFITPTYGVLMGGLAVARISYGVWLRFILPLVCFFIILNTMVLTLGATLYTA</sequence>
<comment type="subcellular location">
    <subcellularLocation>
        <location evidence="1">Cell membrane</location>
        <topology evidence="1">Multi-pass membrane protein</topology>
    </subcellularLocation>
</comment>
<feature type="transmembrane region" description="Helical" evidence="6">
    <location>
        <begin position="12"/>
        <end position="30"/>
    </location>
</feature>
<keyword evidence="5 6" id="KW-0472">Membrane</keyword>
<keyword evidence="3 6" id="KW-0812">Transmembrane</keyword>
<evidence type="ECO:0000313" key="7">
    <source>
        <dbReference type="EMBL" id="NVP00027.1"/>
    </source>
</evidence>
<feature type="transmembrane region" description="Helical" evidence="6">
    <location>
        <begin position="208"/>
        <end position="226"/>
    </location>
</feature>
<evidence type="ECO:0000256" key="4">
    <source>
        <dbReference type="ARBA" id="ARBA00022989"/>
    </source>
</evidence>
<dbReference type="EMBL" id="JABXOR010000462">
    <property type="protein sequence ID" value="NVP00027.1"/>
    <property type="molecule type" value="Genomic_DNA"/>
</dbReference>
<comment type="caution">
    <text evidence="7">The sequence shown here is derived from an EMBL/GenBank/DDBJ whole genome shotgun (WGS) entry which is preliminary data.</text>
</comment>
<keyword evidence="2" id="KW-1003">Cell membrane</keyword>
<evidence type="ECO:0000256" key="5">
    <source>
        <dbReference type="ARBA" id="ARBA00023136"/>
    </source>
</evidence>
<feature type="transmembrane region" description="Helical" evidence="6">
    <location>
        <begin position="374"/>
        <end position="399"/>
    </location>
</feature>